<protein>
    <submittedName>
        <fullName evidence="1">Uncharacterized protein</fullName>
    </submittedName>
</protein>
<dbReference type="EMBL" id="ABXW01000053">
    <property type="protein sequence ID" value="EEB45010.1"/>
    <property type="molecule type" value="Genomic_DNA"/>
</dbReference>
<proteinExistence type="predicted"/>
<accession>B6XI47</accession>
<organism evidence="1 2">
    <name type="scientific">Providencia alcalifaciens DSM 30120</name>
    <dbReference type="NCBI Taxonomy" id="520999"/>
    <lineage>
        <taxon>Bacteria</taxon>
        <taxon>Pseudomonadati</taxon>
        <taxon>Pseudomonadota</taxon>
        <taxon>Gammaproteobacteria</taxon>
        <taxon>Enterobacterales</taxon>
        <taxon>Morganellaceae</taxon>
        <taxon>Providencia</taxon>
    </lineage>
</organism>
<dbReference type="Proteomes" id="UP000003729">
    <property type="component" value="Unassembled WGS sequence"/>
</dbReference>
<reference evidence="1 2" key="2">
    <citation type="submission" date="2008-10" db="EMBL/GenBank/DDBJ databases">
        <authorList>
            <person name="Fulton L."/>
            <person name="Clifton S."/>
            <person name="Fulton B."/>
            <person name="Xu J."/>
            <person name="Minx P."/>
            <person name="Pepin K.H."/>
            <person name="Johnson M."/>
            <person name="Bhonagiri V."/>
            <person name="Nash W.E."/>
            <person name="Mardis E.R."/>
            <person name="Wilson R.K."/>
        </authorList>
    </citation>
    <scope>NUCLEOTIDE SEQUENCE [LARGE SCALE GENOMIC DNA]</scope>
    <source>
        <strain evidence="1 2">DSM 30120</strain>
    </source>
</reference>
<sequence length="40" mass="4637">MRILQLSDFLFEKSSLATISAIYRIEQSVGFLFFQVYCTA</sequence>
<gene>
    <name evidence="1" type="ORF">PROVALCAL_03035</name>
</gene>
<name>B6XI47_9GAMM</name>
<evidence type="ECO:0000313" key="1">
    <source>
        <dbReference type="EMBL" id="EEB45010.1"/>
    </source>
</evidence>
<reference evidence="1 2" key="1">
    <citation type="submission" date="2008-10" db="EMBL/GenBank/DDBJ databases">
        <title>Draft genome sequence of Providencia alcalifaciens (DSM 30120).</title>
        <authorList>
            <person name="Sudarsanam P."/>
            <person name="Ley R."/>
            <person name="Guruge J."/>
            <person name="Turnbaugh P.J."/>
            <person name="Mahowald M."/>
            <person name="Liep D."/>
            <person name="Gordon J."/>
        </authorList>
    </citation>
    <scope>NUCLEOTIDE SEQUENCE [LARGE SCALE GENOMIC DNA]</scope>
    <source>
        <strain evidence="1 2">DSM 30120</strain>
    </source>
</reference>
<evidence type="ECO:0000313" key="2">
    <source>
        <dbReference type="Proteomes" id="UP000003729"/>
    </source>
</evidence>
<comment type="caution">
    <text evidence="1">The sequence shown here is derived from an EMBL/GenBank/DDBJ whole genome shotgun (WGS) entry which is preliminary data.</text>
</comment>
<dbReference type="AlphaFoldDB" id="B6XI47"/>